<organism evidence="7 8">
    <name type="scientific">Streptosporangium becharense</name>
    <dbReference type="NCBI Taxonomy" id="1816182"/>
    <lineage>
        <taxon>Bacteria</taxon>
        <taxon>Bacillati</taxon>
        <taxon>Actinomycetota</taxon>
        <taxon>Actinomycetes</taxon>
        <taxon>Streptosporangiales</taxon>
        <taxon>Streptosporangiaceae</taxon>
        <taxon>Streptosporangium</taxon>
    </lineage>
</organism>
<dbReference type="PANTHER" id="PTHR30055">
    <property type="entry name" value="HTH-TYPE TRANSCRIPTIONAL REGULATOR RUTR"/>
    <property type="match status" value="1"/>
</dbReference>
<dbReference type="InterPro" id="IPR004111">
    <property type="entry name" value="Repressor_TetR_C"/>
</dbReference>
<keyword evidence="1" id="KW-0678">Repressor</keyword>
<evidence type="ECO:0000256" key="5">
    <source>
        <dbReference type="PROSITE-ProRule" id="PRU00335"/>
    </source>
</evidence>
<dbReference type="Pfam" id="PF00440">
    <property type="entry name" value="TetR_N"/>
    <property type="match status" value="1"/>
</dbReference>
<evidence type="ECO:0000313" key="8">
    <source>
        <dbReference type="Proteomes" id="UP000540685"/>
    </source>
</evidence>
<dbReference type="Proteomes" id="UP000540685">
    <property type="component" value="Unassembled WGS sequence"/>
</dbReference>
<dbReference type="GO" id="GO:0045892">
    <property type="term" value="P:negative regulation of DNA-templated transcription"/>
    <property type="evidence" value="ECO:0007669"/>
    <property type="project" value="InterPro"/>
</dbReference>
<dbReference type="Pfam" id="PF02909">
    <property type="entry name" value="TetR_C_1"/>
    <property type="match status" value="1"/>
</dbReference>
<sequence>MEHQATAIPQPPWRKTRVRAPLRQPLTLEAIVEAGLSVLDAEGLEALSMRKVAQVLGTGAASLYAHVANKDELIELIYERVISEVPVPEPDPARWREQLRELALDCARVLMAHADIAAAGLANVPTGPGTLRLSEGMLAIMLAGGLPVRIASLGMDRLLLYISGATYESSLFLAQQRASGKDVPEFARDFFGQIRDYYASLPPDRFPILTAHAAELIAGDGQARYEFGLDLIIEGLARHAPHPSEEIT</sequence>
<dbReference type="AlphaFoldDB" id="A0A7W9IMP3"/>
<proteinExistence type="predicted"/>
<evidence type="ECO:0000313" key="7">
    <source>
        <dbReference type="EMBL" id="MBB5823190.1"/>
    </source>
</evidence>
<evidence type="ECO:0000259" key="6">
    <source>
        <dbReference type="PROSITE" id="PS50977"/>
    </source>
</evidence>
<dbReference type="SUPFAM" id="SSF46689">
    <property type="entry name" value="Homeodomain-like"/>
    <property type="match status" value="1"/>
</dbReference>
<evidence type="ECO:0000256" key="2">
    <source>
        <dbReference type="ARBA" id="ARBA00023015"/>
    </source>
</evidence>
<dbReference type="PROSITE" id="PS50977">
    <property type="entry name" value="HTH_TETR_2"/>
    <property type="match status" value="1"/>
</dbReference>
<dbReference type="InterPro" id="IPR050109">
    <property type="entry name" value="HTH-type_TetR-like_transc_reg"/>
</dbReference>
<keyword evidence="4" id="KW-0804">Transcription</keyword>
<dbReference type="GO" id="GO:0046677">
    <property type="term" value="P:response to antibiotic"/>
    <property type="evidence" value="ECO:0007669"/>
    <property type="project" value="InterPro"/>
</dbReference>
<dbReference type="GO" id="GO:0000976">
    <property type="term" value="F:transcription cis-regulatory region binding"/>
    <property type="evidence" value="ECO:0007669"/>
    <property type="project" value="TreeGrafter"/>
</dbReference>
<evidence type="ECO:0000256" key="4">
    <source>
        <dbReference type="ARBA" id="ARBA00023163"/>
    </source>
</evidence>
<dbReference type="Gene3D" id="1.10.357.10">
    <property type="entry name" value="Tetracycline Repressor, domain 2"/>
    <property type="match status" value="1"/>
</dbReference>
<protein>
    <submittedName>
        <fullName evidence="7">AcrR family transcriptional regulator</fullName>
    </submittedName>
</protein>
<dbReference type="InterPro" id="IPR009057">
    <property type="entry name" value="Homeodomain-like_sf"/>
</dbReference>
<dbReference type="GO" id="GO:0003700">
    <property type="term" value="F:DNA-binding transcription factor activity"/>
    <property type="evidence" value="ECO:0007669"/>
    <property type="project" value="TreeGrafter"/>
</dbReference>
<accession>A0A7W9IMP3</accession>
<dbReference type="RefSeq" id="WP_184540198.1">
    <property type="nucleotide sequence ID" value="NZ_JACHMP010000001.1"/>
</dbReference>
<dbReference type="PANTHER" id="PTHR30055:SF151">
    <property type="entry name" value="TRANSCRIPTIONAL REGULATORY PROTEIN"/>
    <property type="match status" value="1"/>
</dbReference>
<dbReference type="InterPro" id="IPR001647">
    <property type="entry name" value="HTH_TetR"/>
</dbReference>
<feature type="DNA-binding region" description="H-T-H motif" evidence="5">
    <location>
        <begin position="48"/>
        <end position="67"/>
    </location>
</feature>
<dbReference type="InterPro" id="IPR036271">
    <property type="entry name" value="Tet_transcr_reg_TetR-rel_C_sf"/>
</dbReference>
<reference evidence="7 8" key="1">
    <citation type="submission" date="2020-08" db="EMBL/GenBank/DDBJ databases">
        <title>Sequencing the genomes of 1000 actinobacteria strains.</title>
        <authorList>
            <person name="Klenk H.-P."/>
        </authorList>
    </citation>
    <scope>NUCLEOTIDE SEQUENCE [LARGE SCALE GENOMIC DNA]</scope>
    <source>
        <strain evidence="7 8">DSM 46887</strain>
    </source>
</reference>
<gene>
    <name evidence="7" type="ORF">F4562_006252</name>
</gene>
<keyword evidence="3 5" id="KW-0238">DNA-binding</keyword>
<evidence type="ECO:0000256" key="3">
    <source>
        <dbReference type="ARBA" id="ARBA00023125"/>
    </source>
</evidence>
<comment type="caution">
    <text evidence="7">The sequence shown here is derived from an EMBL/GenBank/DDBJ whole genome shotgun (WGS) entry which is preliminary data.</text>
</comment>
<keyword evidence="2" id="KW-0805">Transcription regulation</keyword>
<evidence type="ECO:0000256" key="1">
    <source>
        <dbReference type="ARBA" id="ARBA00022491"/>
    </source>
</evidence>
<dbReference type="PRINTS" id="PR00400">
    <property type="entry name" value="TETREPRESSOR"/>
</dbReference>
<dbReference type="EMBL" id="JACHMP010000001">
    <property type="protein sequence ID" value="MBB5823190.1"/>
    <property type="molecule type" value="Genomic_DNA"/>
</dbReference>
<dbReference type="SUPFAM" id="SSF48498">
    <property type="entry name" value="Tetracyclin repressor-like, C-terminal domain"/>
    <property type="match status" value="1"/>
</dbReference>
<feature type="domain" description="HTH tetR-type" evidence="6">
    <location>
        <begin position="25"/>
        <end position="85"/>
    </location>
</feature>
<keyword evidence="8" id="KW-1185">Reference proteome</keyword>
<dbReference type="InterPro" id="IPR003012">
    <property type="entry name" value="Tet_transcr_reg_TetR"/>
</dbReference>
<name>A0A7W9IMP3_9ACTN</name>